<comment type="caution">
    <text evidence="1">The sequence shown here is derived from an EMBL/GenBank/DDBJ whole genome shotgun (WGS) entry which is preliminary data.</text>
</comment>
<dbReference type="AlphaFoldDB" id="A0A6L3N348"/>
<gene>
    <name evidence="1" type="ORF">F7R25_04180</name>
</gene>
<evidence type="ECO:0000313" key="2">
    <source>
        <dbReference type="Proteomes" id="UP000473470"/>
    </source>
</evidence>
<dbReference type="EMBL" id="VZOK01000004">
    <property type="protein sequence ID" value="KAB0640703.1"/>
    <property type="molecule type" value="Genomic_DNA"/>
</dbReference>
<sequence length="223" mass="26475">MRIFDLFKKKESEFVTTPDEVKALLLADQVQVPNEYSDYTDKKTMTRLEFRMMEDNIDRLKRLAESETREDLHSNWNNLSLQEKMAFISAEEFSFQKIWIFDDVSRLGQALKIRPYKDEYFYQACLSQGTKCLRFLLENNYASLEADERSRVLHVAIEKDDVELLEWFFQRGDDVEKFRSMELKSKCREFADRYFAAKDFAQNLDATLTKKAETTTRSGKQKI</sequence>
<reference evidence="1 2" key="1">
    <citation type="submission" date="2019-09" db="EMBL/GenBank/DDBJ databases">
        <title>Draft genome sequences of 48 bacterial type strains from the CCUG.</title>
        <authorList>
            <person name="Tunovic T."/>
            <person name="Pineiro-Iglesias B."/>
            <person name="Unosson C."/>
            <person name="Inganas E."/>
            <person name="Ohlen M."/>
            <person name="Cardew S."/>
            <person name="Jensie-Markopoulos S."/>
            <person name="Salva-Serra F."/>
            <person name="Jaen-Luchoro D."/>
            <person name="Karlsson R."/>
            <person name="Svensson-Stadler L."/>
            <person name="Chun J."/>
            <person name="Moore E."/>
        </authorList>
    </citation>
    <scope>NUCLEOTIDE SEQUENCE [LARGE SCALE GENOMIC DNA]</scope>
    <source>
        <strain evidence="1 2">CCUG 65686</strain>
    </source>
</reference>
<protein>
    <submittedName>
        <fullName evidence="1">Ankyrin repeat domain-containing protein</fullName>
    </submittedName>
</protein>
<dbReference type="SUPFAM" id="SSF140860">
    <property type="entry name" value="Pseudo ankyrin repeat-like"/>
    <property type="match status" value="1"/>
</dbReference>
<proteinExistence type="predicted"/>
<dbReference type="RefSeq" id="WP_150998513.1">
    <property type="nucleotide sequence ID" value="NZ_CABVPM010000001.1"/>
</dbReference>
<dbReference type="Proteomes" id="UP000473470">
    <property type="component" value="Unassembled WGS sequence"/>
</dbReference>
<organism evidence="1 2">
    <name type="scientific">Burkholderia stagnalis</name>
    <dbReference type="NCBI Taxonomy" id="1503054"/>
    <lineage>
        <taxon>Bacteria</taxon>
        <taxon>Pseudomonadati</taxon>
        <taxon>Pseudomonadota</taxon>
        <taxon>Betaproteobacteria</taxon>
        <taxon>Burkholderiales</taxon>
        <taxon>Burkholderiaceae</taxon>
        <taxon>Burkholderia</taxon>
        <taxon>Burkholderia cepacia complex</taxon>
    </lineage>
</organism>
<accession>A0A6L3N348</accession>
<evidence type="ECO:0000313" key="1">
    <source>
        <dbReference type="EMBL" id="KAB0640703.1"/>
    </source>
</evidence>
<name>A0A6L3N348_9BURK</name>